<dbReference type="RefSeq" id="WP_202957509.1">
    <property type="nucleotide sequence ID" value="NZ_JAPCID010000056.1"/>
</dbReference>
<dbReference type="InterPro" id="IPR025997">
    <property type="entry name" value="SBP_2_dom"/>
</dbReference>
<sequence>MKPPARTRTPDRGAAPRWRWLLACMVVLLLAGCGEPTVVREPDVTVSGEPSSTPVAGAPAPDGAVRIAVVTHGPASSKFWAIIRNGVDAAARRLDVLVDYQSPDEYSLDRMVQLIDEAVATRPDGLVVSIPEAGLRPAIERAVDAGIPVVSINSGSGEFRSFGVLAHVGQEELRAGREAGRRLARAGVERALCVNQQVGNTGLDQRCAGMIEALEQAGGSARVLAIMDDAPGTPARIAAAVRADRADGVLATNSLGGLAAADALAGQDVKIGTFDLGPDVLKAVQAGRIGFAVDQQPYLQGYLPIEMLALRARYGIFPSQGDVVATGPNFVTRGDAARALELSERSIR</sequence>
<dbReference type="InterPro" id="IPR050555">
    <property type="entry name" value="Bact_Solute-Bind_Prot2"/>
</dbReference>
<evidence type="ECO:0000256" key="2">
    <source>
        <dbReference type="ARBA" id="ARBA00007639"/>
    </source>
</evidence>
<dbReference type="InterPro" id="IPR028082">
    <property type="entry name" value="Peripla_BP_I"/>
</dbReference>
<dbReference type="Pfam" id="PF13407">
    <property type="entry name" value="Peripla_BP_4"/>
    <property type="match status" value="1"/>
</dbReference>
<dbReference type="Gene3D" id="3.40.50.2300">
    <property type="match status" value="2"/>
</dbReference>
<reference evidence="4" key="1">
    <citation type="submission" date="2022-10" db="EMBL/GenBank/DDBJ databases">
        <title>The WGS of Solirubrobacter sp. CPCC 204708.</title>
        <authorList>
            <person name="Jiang Z."/>
        </authorList>
    </citation>
    <scope>NUCLEOTIDE SEQUENCE</scope>
    <source>
        <strain evidence="4">CPCC 204708</strain>
    </source>
</reference>
<evidence type="ECO:0000259" key="3">
    <source>
        <dbReference type="Pfam" id="PF13407"/>
    </source>
</evidence>
<gene>
    <name evidence="4" type="ORF">OJ962_28290</name>
</gene>
<feature type="domain" description="Periplasmic binding protein" evidence="3">
    <location>
        <begin position="67"/>
        <end position="309"/>
    </location>
</feature>
<accession>A0ABT4RS79</accession>
<dbReference type="SUPFAM" id="SSF53822">
    <property type="entry name" value="Periplasmic binding protein-like I"/>
    <property type="match status" value="1"/>
</dbReference>
<evidence type="ECO:0000313" key="5">
    <source>
        <dbReference type="Proteomes" id="UP001147700"/>
    </source>
</evidence>
<keyword evidence="5" id="KW-1185">Reference proteome</keyword>
<dbReference type="PROSITE" id="PS51257">
    <property type="entry name" value="PROKAR_LIPOPROTEIN"/>
    <property type="match status" value="1"/>
</dbReference>
<comment type="similarity">
    <text evidence="2">Belongs to the bacterial solute-binding protein 2 family.</text>
</comment>
<protein>
    <submittedName>
        <fullName evidence="4">Substrate-binding domain-containing protein</fullName>
    </submittedName>
</protein>
<evidence type="ECO:0000256" key="1">
    <source>
        <dbReference type="ARBA" id="ARBA00004196"/>
    </source>
</evidence>
<dbReference type="EMBL" id="JAPCID010000056">
    <property type="protein sequence ID" value="MDA0141427.1"/>
    <property type="molecule type" value="Genomic_DNA"/>
</dbReference>
<comment type="caution">
    <text evidence="4">The sequence shown here is derived from an EMBL/GenBank/DDBJ whole genome shotgun (WGS) entry which is preliminary data.</text>
</comment>
<evidence type="ECO:0000313" key="4">
    <source>
        <dbReference type="EMBL" id="MDA0141427.1"/>
    </source>
</evidence>
<dbReference type="PANTHER" id="PTHR30036">
    <property type="entry name" value="D-XYLOSE-BINDING PERIPLASMIC PROTEIN"/>
    <property type="match status" value="1"/>
</dbReference>
<proteinExistence type="inferred from homology"/>
<name>A0ABT4RS79_9ACTN</name>
<organism evidence="4 5">
    <name type="scientific">Solirubrobacter deserti</name>
    <dbReference type="NCBI Taxonomy" id="2282478"/>
    <lineage>
        <taxon>Bacteria</taxon>
        <taxon>Bacillati</taxon>
        <taxon>Actinomycetota</taxon>
        <taxon>Thermoleophilia</taxon>
        <taxon>Solirubrobacterales</taxon>
        <taxon>Solirubrobacteraceae</taxon>
        <taxon>Solirubrobacter</taxon>
    </lineage>
</organism>
<comment type="subcellular location">
    <subcellularLocation>
        <location evidence="1">Cell envelope</location>
    </subcellularLocation>
</comment>
<dbReference type="PANTHER" id="PTHR30036:SF7">
    <property type="entry name" value="ABC TRANSPORTER PERIPLASMIC-BINDING PROTEIN YPHF"/>
    <property type="match status" value="1"/>
</dbReference>
<dbReference type="Proteomes" id="UP001147700">
    <property type="component" value="Unassembled WGS sequence"/>
</dbReference>